<dbReference type="KEGG" id="tcc:108660455"/>
<evidence type="ECO:0000256" key="1">
    <source>
        <dbReference type="ARBA" id="ARBA00005234"/>
    </source>
</evidence>
<dbReference type="GeneID" id="108660455"/>
<name>A0AB32VXD7_THECC</name>
<dbReference type="InterPro" id="IPR003653">
    <property type="entry name" value="Peptidase_C48_C"/>
</dbReference>
<evidence type="ECO:0000313" key="6">
    <source>
        <dbReference type="RefSeq" id="XP_017970591.1"/>
    </source>
</evidence>
<reference evidence="6" key="2">
    <citation type="submission" date="2025-08" db="UniProtKB">
        <authorList>
            <consortium name="RefSeq"/>
        </authorList>
    </citation>
    <scope>IDENTIFICATION</scope>
</reference>
<dbReference type="GO" id="GO:0008234">
    <property type="term" value="F:cysteine-type peptidase activity"/>
    <property type="evidence" value="ECO:0007669"/>
    <property type="project" value="InterPro"/>
</dbReference>
<evidence type="ECO:0000313" key="5">
    <source>
        <dbReference type="Proteomes" id="UP000694886"/>
    </source>
</evidence>
<proteinExistence type="inferred from homology"/>
<organism evidence="5 6">
    <name type="scientific">Theobroma cacao</name>
    <name type="common">Cacao</name>
    <name type="synonym">Cocoa</name>
    <dbReference type="NCBI Taxonomy" id="3641"/>
    <lineage>
        <taxon>Eukaryota</taxon>
        <taxon>Viridiplantae</taxon>
        <taxon>Streptophyta</taxon>
        <taxon>Embryophyta</taxon>
        <taxon>Tracheophyta</taxon>
        <taxon>Spermatophyta</taxon>
        <taxon>Magnoliopsida</taxon>
        <taxon>eudicotyledons</taxon>
        <taxon>Gunneridae</taxon>
        <taxon>Pentapetalae</taxon>
        <taxon>rosids</taxon>
        <taxon>malvids</taxon>
        <taxon>Malvales</taxon>
        <taxon>Malvaceae</taxon>
        <taxon>Byttnerioideae</taxon>
        <taxon>Theobroma</taxon>
    </lineage>
</organism>
<dbReference type="Gene3D" id="3.40.395.10">
    <property type="entry name" value="Adenoviral Proteinase, Chain A"/>
    <property type="match status" value="1"/>
</dbReference>
<accession>A0AB32VXD7</accession>
<protein>
    <submittedName>
        <fullName evidence="6">Uncharacterized protein LOC108660455 isoform X1</fullName>
    </submittedName>
</protein>
<evidence type="ECO:0000256" key="2">
    <source>
        <dbReference type="ARBA" id="ARBA00022670"/>
    </source>
</evidence>
<dbReference type="AlphaFoldDB" id="A0AB32VXD7"/>
<feature type="domain" description="Ubiquitin-like protease family profile" evidence="4">
    <location>
        <begin position="57"/>
        <end position="169"/>
    </location>
</feature>
<dbReference type="GO" id="GO:0006508">
    <property type="term" value="P:proteolysis"/>
    <property type="evidence" value="ECO:0007669"/>
    <property type="project" value="UniProtKB-KW"/>
</dbReference>
<dbReference type="InterPro" id="IPR038765">
    <property type="entry name" value="Papain-like_cys_pep_sf"/>
</dbReference>
<dbReference type="Pfam" id="PF02902">
    <property type="entry name" value="Peptidase_C48"/>
    <property type="match status" value="1"/>
</dbReference>
<comment type="similarity">
    <text evidence="1">Belongs to the peptidase C48 family.</text>
</comment>
<evidence type="ECO:0000256" key="3">
    <source>
        <dbReference type="ARBA" id="ARBA00022801"/>
    </source>
</evidence>
<dbReference type="Gramene" id="Tc02v2_t017050.1">
    <property type="protein sequence ID" value="Tc02v2_p017050.1"/>
    <property type="gene ID" value="Tc02v2_g017050"/>
</dbReference>
<dbReference type="RefSeq" id="XP_017970591.1">
    <property type="nucleotide sequence ID" value="XM_018115102.1"/>
</dbReference>
<reference evidence="5" key="1">
    <citation type="journal article" date="1997" name="Nucleic Acids Res.">
        <title>tRNAscan-SE: a program for improved detection of transfer RNA genes in genomic sequence.</title>
        <authorList>
            <person name="Lowe T.M."/>
            <person name="Eddy S.R."/>
        </authorList>
    </citation>
    <scope>NUCLEOTIDE SEQUENCE [LARGE SCALE GENOMIC DNA]</scope>
    <source>
        <strain evidence="5">r\B97-61/B2</strain>
    </source>
</reference>
<evidence type="ECO:0000259" key="4">
    <source>
        <dbReference type="Pfam" id="PF02902"/>
    </source>
</evidence>
<dbReference type="Proteomes" id="UP000694886">
    <property type="component" value="Chromosome 2"/>
</dbReference>
<keyword evidence="2" id="KW-0645">Protease</keyword>
<keyword evidence="3" id="KW-0378">Hydrolase</keyword>
<sequence length="180" mass="20613">MVSKYMASPYVNLSVSYRDVNNSMVEGYKAFNKDKRNVEILGDQEADIFTTLEDPKEEMTSEQIDACLSILCKRMTGPKLKLYNSRAYVVDTIFFVKGKRPIYSKKWEDVDFILAPCNVGGHWVVAKINLVRWTIKVVDSARTSDAKDNNVRVAQMTPLMTMIPIICHKASYFHKTSRKT</sequence>
<dbReference type="SUPFAM" id="SSF54001">
    <property type="entry name" value="Cysteine proteinases"/>
    <property type="match status" value="1"/>
</dbReference>
<gene>
    <name evidence="6" type="primary">LOC108660455</name>
</gene>